<name>A0A0N0E030_LEPPY</name>
<feature type="compositionally biased region" description="Basic and acidic residues" evidence="1">
    <location>
        <begin position="395"/>
        <end position="407"/>
    </location>
</feature>
<feature type="region of interest" description="Disordered" evidence="1">
    <location>
        <begin position="381"/>
        <end position="426"/>
    </location>
</feature>
<dbReference type="PANTHER" id="PTHR43830">
    <property type="entry name" value="PROTEIN PSP1"/>
    <property type="match status" value="1"/>
</dbReference>
<feature type="compositionally biased region" description="Gly residues" evidence="1">
    <location>
        <begin position="409"/>
        <end position="420"/>
    </location>
</feature>
<evidence type="ECO:0000313" key="3">
    <source>
        <dbReference type="EMBL" id="KPA85971.1"/>
    </source>
</evidence>
<comment type="caution">
    <text evidence="3">The sequence shown here is derived from an EMBL/GenBank/DDBJ whole genome shotgun (WGS) entry which is preliminary data.</text>
</comment>
<keyword evidence="4" id="KW-1185">Reference proteome</keyword>
<evidence type="ECO:0000259" key="2">
    <source>
        <dbReference type="PROSITE" id="PS51411"/>
    </source>
</evidence>
<evidence type="ECO:0000256" key="1">
    <source>
        <dbReference type="SAM" id="MobiDB-lite"/>
    </source>
</evidence>
<sequence length="426" mass="46164">MSQMDNRANTAVNAFFKSGSGSGSPTAQQGGMASNSLDPNHFTRMISLQNRLMAIVAEAQTIVQELQQNGFFPRGADADPEEDAAITVMQMLDSMPGSSPMSKHTPPAQQNAHSSNSNSSAATASSAGDAAATAQRVPSPNSANMPPAGLDDASAWGSHAKAPGAGDYTNAFQNAVSHNAVEEFLLSGQSGSNKNNANQNVYDNGESLAEDYDKLPEGSEMLAFVEFKRGRVRKYRCEHRIEPGNYVLVDGDRGTDCGLLVQTIERKPNNETAVVSMEGCDIRDDKIKLENGHVLRQASEEDIDRLHNIITNAESVALKTCRQRCNELGIDIDLQDVEYQFDMKKISFFFDCDHSVDFRSLVRELYRTFGARIWMENINPKVKNSMPDQSGGGNERGHGNGGNDRHHGGGGGGGWRNGRGGRGRDY</sequence>
<proteinExistence type="predicted"/>
<dbReference type="OMA" id="MEGCDIR"/>
<feature type="region of interest" description="Disordered" evidence="1">
    <location>
        <begin position="15"/>
        <end position="38"/>
    </location>
</feature>
<dbReference type="EMBL" id="LGTL01000001">
    <property type="protein sequence ID" value="KPA85971.1"/>
    <property type="molecule type" value="Genomic_DNA"/>
</dbReference>
<organism evidence="3 4">
    <name type="scientific">Leptomonas pyrrhocoris</name>
    <name type="common">Firebug parasite</name>
    <dbReference type="NCBI Taxonomy" id="157538"/>
    <lineage>
        <taxon>Eukaryota</taxon>
        <taxon>Discoba</taxon>
        <taxon>Euglenozoa</taxon>
        <taxon>Kinetoplastea</taxon>
        <taxon>Metakinetoplastina</taxon>
        <taxon>Trypanosomatida</taxon>
        <taxon>Trypanosomatidae</taxon>
        <taxon>Leishmaniinae</taxon>
        <taxon>Leptomonas</taxon>
    </lineage>
</organism>
<dbReference type="AlphaFoldDB" id="A0A0N0E030"/>
<dbReference type="Proteomes" id="UP000037923">
    <property type="component" value="Unassembled WGS sequence"/>
</dbReference>
<gene>
    <name evidence="3" type="ORF">ABB37_00266</name>
</gene>
<dbReference type="Pfam" id="PF04468">
    <property type="entry name" value="PSP1"/>
    <property type="match status" value="1"/>
</dbReference>
<dbReference type="GO" id="GO:0005737">
    <property type="term" value="C:cytoplasm"/>
    <property type="evidence" value="ECO:0007669"/>
    <property type="project" value="TreeGrafter"/>
</dbReference>
<dbReference type="RefSeq" id="XP_015664410.1">
    <property type="nucleotide sequence ID" value="XM_015796402.1"/>
</dbReference>
<accession>A0A0N0E030</accession>
<feature type="domain" description="PSP1 C-terminal" evidence="2">
    <location>
        <begin position="292"/>
        <end position="378"/>
    </location>
</feature>
<feature type="compositionally biased region" description="Polar residues" evidence="1">
    <location>
        <begin position="23"/>
        <end position="38"/>
    </location>
</feature>
<dbReference type="InterPro" id="IPR007557">
    <property type="entry name" value="PSP1_C"/>
</dbReference>
<dbReference type="GeneID" id="26900564"/>
<dbReference type="VEuPathDB" id="TriTrypDB:LpyrH10_01_2660"/>
<feature type="compositionally biased region" description="Low complexity" evidence="1">
    <location>
        <begin position="108"/>
        <end position="135"/>
    </location>
</feature>
<dbReference type="PROSITE" id="PS51411">
    <property type="entry name" value="PSP1_C"/>
    <property type="match status" value="1"/>
</dbReference>
<feature type="region of interest" description="Disordered" evidence="1">
    <location>
        <begin position="93"/>
        <end position="158"/>
    </location>
</feature>
<dbReference type="NCBIfam" id="NF041131">
    <property type="entry name" value="RicT_YaaT_fam"/>
    <property type="match status" value="1"/>
</dbReference>
<dbReference type="PANTHER" id="PTHR43830:SF16">
    <property type="entry name" value="PSP1 C-TERMINAL DOMAIN-CONTAINING PROTEIN"/>
    <property type="match status" value="1"/>
</dbReference>
<evidence type="ECO:0000313" key="4">
    <source>
        <dbReference type="Proteomes" id="UP000037923"/>
    </source>
</evidence>
<protein>
    <recommendedName>
        <fullName evidence="2">PSP1 C-terminal domain-containing protein</fullName>
    </recommendedName>
</protein>
<dbReference type="OrthoDB" id="243127at2759"/>
<dbReference type="InterPro" id="IPR047767">
    <property type="entry name" value="PSP1-like"/>
</dbReference>
<reference evidence="3 4" key="1">
    <citation type="submission" date="2015-07" db="EMBL/GenBank/DDBJ databases">
        <title>High-quality genome of monoxenous trypanosomatid Leptomonas pyrrhocoris.</title>
        <authorList>
            <person name="Flegontov P."/>
            <person name="Butenko A."/>
            <person name="Firsov S."/>
            <person name="Vlcek C."/>
            <person name="Logacheva M.D."/>
            <person name="Field M."/>
            <person name="Filatov D."/>
            <person name="Flegontova O."/>
            <person name="Gerasimov E."/>
            <person name="Jackson A.P."/>
            <person name="Kelly S."/>
            <person name="Opperdoes F."/>
            <person name="O'Reilly A."/>
            <person name="Votypka J."/>
            <person name="Yurchenko V."/>
            <person name="Lukes J."/>
        </authorList>
    </citation>
    <scope>NUCLEOTIDE SEQUENCE [LARGE SCALE GENOMIC DNA]</scope>
    <source>
        <strain evidence="3">H10</strain>
    </source>
</reference>